<dbReference type="InterPro" id="IPR008979">
    <property type="entry name" value="Galactose-bd-like_sf"/>
</dbReference>
<dbReference type="InterPro" id="IPR039131">
    <property type="entry name" value="NDUFAF1"/>
</dbReference>
<dbReference type="EMBL" id="JBHULZ010000026">
    <property type="protein sequence ID" value="MFD2697674.1"/>
    <property type="molecule type" value="Genomic_DNA"/>
</dbReference>
<dbReference type="Pfam" id="PF08547">
    <property type="entry name" value="CIA30"/>
    <property type="match status" value="1"/>
</dbReference>
<evidence type="ECO:0000259" key="2">
    <source>
        <dbReference type="Pfam" id="PF08547"/>
    </source>
</evidence>
<dbReference type="RefSeq" id="WP_379045964.1">
    <property type="nucleotide sequence ID" value="NZ_JBHULZ010000026.1"/>
</dbReference>
<evidence type="ECO:0000313" key="3">
    <source>
        <dbReference type="EMBL" id="MFD2697674.1"/>
    </source>
</evidence>
<dbReference type="InterPro" id="IPR013857">
    <property type="entry name" value="NADH-UbQ_OxRdtase-assoc_prot30"/>
</dbReference>
<comment type="caution">
    <text evidence="3">The sequence shown here is derived from an EMBL/GenBank/DDBJ whole genome shotgun (WGS) entry which is preliminary data.</text>
</comment>
<keyword evidence="4" id="KW-1185">Reference proteome</keyword>
<evidence type="ECO:0000313" key="4">
    <source>
        <dbReference type="Proteomes" id="UP001597357"/>
    </source>
</evidence>
<protein>
    <submittedName>
        <fullName evidence="3">CIA30 family protein</fullName>
    </submittedName>
</protein>
<comment type="similarity">
    <text evidence="1">Belongs to the CIA30 family.</text>
</comment>
<dbReference type="PANTHER" id="PTHR13194:SF19">
    <property type="entry name" value="NAD(P)-BINDING ROSSMANN-FOLD SUPERFAMILY PROTEIN"/>
    <property type="match status" value="1"/>
</dbReference>
<reference evidence="4" key="1">
    <citation type="journal article" date="2019" name="Int. J. Syst. Evol. Microbiol.">
        <title>The Global Catalogue of Microorganisms (GCM) 10K type strain sequencing project: providing services to taxonomists for standard genome sequencing and annotation.</title>
        <authorList>
            <consortium name="The Broad Institute Genomics Platform"/>
            <consortium name="The Broad Institute Genome Sequencing Center for Infectious Disease"/>
            <person name="Wu L."/>
            <person name="Ma J."/>
        </authorList>
    </citation>
    <scope>NUCLEOTIDE SEQUENCE [LARGE SCALE GENOMIC DNA]</scope>
    <source>
        <strain evidence="4">KCTC 42255</strain>
    </source>
</reference>
<proteinExistence type="inferred from homology"/>
<sequence>MIRLNSKQFIRLQQPQNYIIGVQLMIPLWGVSYSHIKVKVNEEGNGVFTGKVSLKNNGGFCSVHYPLPKRRIGKFHSFLLKVYGDGKAYQFRIKENSKDAHVYKAVFKTTKQWQEIKIRFDEMFPSFRGRKLNKSNFSGQSLEEIAFLIANK</sequence>
<feature type="domain" description="NADH:ubiquinone oxidoreductase intermediate-associated protein 30" evidence="2">
    <location>
        <begin position="30"/>
        <end position="152"/>
    </location>
</feature>
<dbReference type="SUPFAM" id="SSF49785">
    <property type="entry name" value="Galactose-binding domain-like"/>
    <property type="match status" value="1"/>
</dbReference>
<name>A0ABW5SDI6_9FLAO</name>
<organism evidence="3 4">
    <name type="scientific">Mesonia sediminis</name>
    <dbReference type="NCBI Taxonomy" id="1703946"/>
    <lineage>
        <taxon>Bacteria</taxon>
        <taxon>Pseudomonadati</taxon>
        <taxon>Bacteroidota</taxon>
        <taxon>Flavobacteriia</taxon>
        <taxon>Flavobacteriales</taxon>
        <taxon>Flavobacteriaceae</taxon>
        <taxon>Mesonia</taxon>
    </lineage>
</organism>
<dbReference type="PANTHER" id="PTHR13194">
    <property type="entry name" value="COMPLEX I INTERMEDIATE-ASSOCIATED PROTEIN 30"/>
    <property type="match status" value="1"/>
</dbReference>
<accession>A0ABW5SDI6</accession>
<evidence type="ECO:0000256" key="1">
    <source>
        <dbReference type="ARBA" id="ARBA00007884"/>
    </source>
</evidence>
<gene>
    <name evidence="3" type="ORF">ACFSQ0_06685</name>
</gene>
<dbReference type="Proteomes" id="UP001597357">
    <property type="component" value="Unassembled WGS sequence"/>
</dbReference>